<feature type="domain" description="EF-hand" evidence="18">
    <location>
        <begin position="526"/>
        <end position="557"/>
    </location>
</feature>
<dbReference type="PROSITE" id="PS50011">
    <property type="entry name" value="PROTEIN_KINASE_DOM"/>
    <property type="match status" value="1"/>
</dbReference>
<dbReference type="PROSITE" id="PS50222">
    <property type="entry name" value="EF_HAND_2"/>
    <property type="match status" value="4"/>
</dbReference>
<evidence type="ECO:0000256" key="10">
    <source>
        <dbReference type="ARBA" id="ARBA00022840"/>
    </source>
</evidence>
<evidence type="ECO:0000259" key="17">
    <source>
        <dbReference type="PROSITE" id="PS50011"/>
    </source>
</evidence>
<dbReference type="EC" id="2.7.11.1" evidence="2"/>
<keyword evidence="7 15" id="KW-0547">Nucleotide-binding</keyword>
<keyword evidence="10 15" id="KW-0067">ATP-binding</keyword>
<dbReference type="FunFam" id="1.10.510.10:FF:000571">
    <property type="entry name" value="Maternal embryonic leucine zipper kinase"/>
    <property type="match status" value="1"/>
</dbReference>
<dbReference type="AlphaFoldDB" id="A0A843WL04"/>
<evidence type="ECO:0000256" key="4">
    <source>
        <dbReference type="ARBA" id="ARBA00022679"/>
    </source>
</evidence>
<dbReference type="SUPFAM" id="SSF47473">
    <property type="entry name" value="EF-hand"/>
    <property type="match status" value="1"/>
</dbReference>
<reference evidence="19" key="1">
    <citation type="submission" date="2017-07" db="EMBL/GenBank/DDBJ databases">
        <title>Taro Niue Genome Assembly and Annotation.</title>
        <authorList>
            <person name="Atibalentja N."/>
            <person name="Keating K."/>
            <person name="Fields C.J."/>
        </authorList>
    </citation>
    <scope>NUCLEOTIDE SEQUENCE</scope>
    <source>
        <strain evidence="19">Niue_2</strain>
        <tissue evidence="19">Leaf</tissue>
    </source>
</reference>
<dbReference type="InterPro" id="IPR002048">
    <property type="entry name" value="EF_hand_dom"/>
</dbReference>
<dbReference type="PANTHER" id="PTHR24349">
    <property type="entry name" value="SERINE/THREONINE-PROTEIN KINASE"/>
    <property type="match status" value="1"/>
</dbReference>
<keyword evidence="9" id="KW-0106">Calcium</keyword>
<dbReference type="GO" id="GO:0004674">
    <property type="term" value="F:protein serine/threonine kinase activity"/>
    <property type="evidence" value="ECO:0007669"/>
    <property type="project" value="UniProtKB-KW"/>
</dbReference>
<dbReference type="SUPFAM" id="SSF56112">
    <property type="entry name" value="Protein kinase-like (PK-like)"/>
    <property type="match status" value="1"/>
</dbReference>
<evidence type="ECO:0000256" key="7">
    <source>
        <dbReference type="ARBA" id="ARBA00022741"/>
    </source>
</evidence>
<evidence type="ECO:0000313" key="20">
    <source>
        <dbReference type="Proteomes" id="UP000652761"/>
    </source>
</evidence>
<keyword evidence="5" id="KW-0479">Metal-binding</keyword>
<dbReference type="FunFam" id="1.10.238.10:FF:000015">
    <property type="entry name" value="Calcium-dependent protein kinase 1"/>
    <property type="match status" value="1"/>
</dbReference>
<sequence length="578" mass="63640">MGNTCVGPRITKNGFFQSVSATLWRARAPDDDANALPSPPPETGAAKEEAHVPKGEPVPLSVQSRAPEPVMMAEESPRAKPPEPPSAPAAAEPPPPRPPRNLHQVKRVHSAGLRTDSVLRRKTENIKDVCSLGRKLGQGQFGTTYLCVEKATGKEFACKSIAKRKLVTEEDVEDVRREIQIMHHLAGHPSVISIVGAYEDAVAVHVVMELCAGGELFDRIIQRGHFTERKAAELARVIVGVVEACHSLGVMHRDLKPENFLFVNQQEESALKTIDFGLSIFFRPGEIFTDVVGSPYYVAPEVLQKHYGPEVDVWSAGVIIYILLSGVPPFWAGHPWVQVDGVAPDKPLDSAVLSRLKQFSAMNKLKKMALRSPETTATGRHCQGMSLCPQLSSEFPNLIWLIQFKLGVIAESLSDDEIAGLKELFKMIDTDNSGQITFEELKAGLERVGANLKESEIYALMEAADVDNSGTIDYLEFIAATLHLNKIEREDHLFAAFSYFDKDGSGYITQDELQQACEEFGVGDVRLEEMIREADQDNDGRIDYNEFVAMMQKGNAGFGKKGLQNSFSIGFREALKLG</sequence>
<evidence type="ECO:0000256" key="6">
    <source>
        <dbReference type="ARBA" id="ARBA00022737"/>
    </source>
</evidence>
<feature type="binding site" evidence="15">
    <location>
        <position position="163"/>
    </location>
    <ligand>
        <name>ATP</name>
        <dbReference type="ChEBI" id="CHEBI:30616"/>
    </ligand>
</feature>
<name>A0A843WL04_COLES</name>
<organism evidence="19 20">
    <name type="scientific">Colocasia esculenta</name>
    <name type="common">Wild taro</name>
    <name type="synonym">Arum esculentum</name>
    <dbReference type="NCBI Taxonomy" id="4460"/>
    <lineage>
        <taxon>Eukaryota</taxon>
        <taxon>Viridiplantae</taxon>
        <taxon>Streptophyta</taxon>
        <taxon>Embryophyta</taxon>
        <taxon>Tracheophyta</taxon>
        <taxon>Spermatophyta</taxon>
        <taxon>Magnoliopsida</taxon>
        <taxon>Liliopsida</taxon>
        <taxon>Araceae</taxon>
        <taxon>Aroideae</taxon>
        <taxon>Colocasieae</taxon>
        <taxon>Colocasia</taxon>
    </lineage>
</organism>
<dbReference type="Pfam" id="PF13499">
    <property type="entry name" value="EF-hand_7"/>
    <property type="match status" value="2"/>
</dbReference>
<dbReference type="InterPro" id="IPR050205">
    <property type="entry name" value="CDPK_Ser/Thr_kinases"/>
</dbReference>
<dbReference type="InterPro" id="IPR000719">
    <property type="entry name" value="Prot_kinase_dom"/>
</dbReference>
<feature type="domain" description="Protein kinase" evidence="17">
    <location>
        <begin position="130"/>
        <end position="391"/>
    </location>
</feature>
<dbReference type="Gene3D" id="1.10.238.10">
    <property type="entry name" value="EF-hand"/>
    <property type="match status" value="1"/>
</dbReference>
<keyword evidence="4" id="KW-0808">Transferase</keyword>
<dbReference type="InterPro" id="IPR017441">
    <property type="entry name" value="Protein_kinase_ATP_BS"/>
</dbReference>
<evidence type="ECO:0000256" key="1">
    <source>
        <dbReference type="ARBA" id="ARBA00006234"/>
    </source>
</evidence>
<feature type="domain" description="EF-hand" evidence="18">
    <location>
        <begin position="452"/>
        <end position="487"/>
    </location>
</feature>
<dbReference type="Pfam" id="PF00069">
    <property type="entry name" value="Pkinase"/>
    <property type="match status" value="1"/>
</dbReference>
<dbReference type="GO" id="GO:0005509">
    <property type="term" value="F:calcium ion binding"/>
    <property type="evidence" value="ECO:0007669"/>
    <property type="project" value="InterPro"/>
</dbReference>
<feature type="domain" description="EF-hand" evidence="18">
    <location>
        <begin position="488"/>
        <end position="523"/>
    </location>
</feature>
<dbReference type="SMART" id="SM00220">
    <property type="entry name" value="S_TKc"/>
    <property type="match status" value="1"/>
</dbReference>
<evidence type="ECO:0000256" key="14">
    <source>
        <dbReference type="ARBA" id="ARBA00058225"/>
    </source>
</evidence>
<keyword evidence="3" id="KW-0723">Serine/threonine-protein kinase</keyword>
<dbReference type="InterPro" id="IPR011992">
    <property type="entry name" value="EF-hand-dom_pair"/>
</dbReference>
<comment type="similarity">
    <text evidence="11">Belongs to the protein kinase superfamily. Ser/Thr protein kinase family. CDPK subfamily.</text>
</comment>
<evidence type="ECO:0000256" key="16">
    <source>
        <dbReference type="SAM" id="MobiDB-lite"/>
    </source>
</evidence>
<evidence type="ECO:0000256" key="12">
    <source>
        <dbReference type="ARBA" id="ARBA00047899"/>
    </source>
</evidence>
<evidence type="ECO:0000256" key="8">
    <source>
        <dbReference type="ARBA" id="ARBA00022777"/>
    </source>
</evidence>
<gene>
    <name evidence="19" type="ORF">Taro_037506</name>
</gene>
<evidence type="ECO:0000256" key="5">
    <source>
        <dbReference type="ARBA" id="ARBA00022723"/>
    </source>
</evidence>
<feature type="region of interest" description="Disordered" evidence="16">
    <location>
        <begin position="27"/>
        <end position="116"/>
    </location>
</feature>
<evidence type="ECO:0000256" key="2">
    <source>
        <dbReference type="ARBA" id="ARBA00012513"/>
    </source>
</evidence>
<dbReference type="InterPro" id="IPR008271">
    <property type="entry name" value="Ser/Thr_kinase_AS"/>
</dbReference>
<dbReference type="CDD" id="cd00051">
    <property type="entry name" value="EFh"/>
    <property type="match status" value="1"/>
</dbReference>
<dbReference type="FunFam" id="3.30.200.20:FF:000004">
    <property type="entry name" value="Calcium-dependent protein kinase 1"/>
    <property type="match status" value="1"/>
</dbReference>
<dbReference type="CDD" id="cd05117">
    <property type="entry name" value="STKc_CAMK"/>
    <property type="match status" value="1"/>
</dbReference>
<dbReference type="InterPro" id="IPR018247">
    <property type="entry name" value="EF_Hand_1_Ca_BS"/>
</dbReference>
<dbReference type="SMART" id="SM00054">
    <property type="entry name" value="EFh"/>
    <property type="match status" value="4"/>
</dbReference>
<keyword evidence="6" id="KW-0677">Repeat</keyword>
<comment type="caution">
    <text evidence="19">The sequence shown here is derived from an EMBL/GenBank/DDBJ whole genome shotgun (WGS) entry which is preliminary data.</text>
</comment>
<comment type="function">
    <text evidence="14">CIPK serine-threonine protein kinases interact with CBL proteins. Binding of a CBL protein to the regulatory NAF domain of CIPK protein lead to the activation of the kinase in a calcium-dependent manner.</text>
</comment>
<dbReference type="PROSITE" id="PS00108">
    <property type="entry name" value="PROTEIN_KINASE_ST"/>
    <property type="match status" value="1"/>
</dbReference>
<dbReference type="InterPro" id="IPR011009">
    <property type="entry name" value="Kinase-like_dom_sf"/>
</dbReference>
<dbReference type="PROSITE" id="PS00107">
    <property type="entry name" value="PROTEIN_KINASE_ATP"/>
    <property type="match status" value="1"/>
</dbReference>
<evidence type="ECO:0000256" key="3">
    <source>
        <dbReference type="ARBA" id="ARBA00022527"/>
    </source>
</evidence>
<evidence type="ECO:0000313" key="19">
    <source>
        <dbReference type="EMBL" id="MQM04704.1"/>
    </source>
</evidence>
<accession>A0A843WL04</accession>
<feature type="compositionally biased region" description="Basic and acidic residues" evidence="16">
    <location>
        <begin position="45"/>
        <end position="54"/>
    </location>
</feature>
<dbReference type="Gene3D" id="1.10.510.10">
    <property type="entry name" value="Transferase(Phosphotransferase) domain 1"/>
    <property type="match status" value="1"/>
</dbReference>
<dbReference type="PROSITE" id="PS00018">
    <property type="entry name" value="EF_HAND_1"/>
    <property type="match status" value="4"/>
</dbReference>
<feature type="compositionally biased region" description="Pro residues" evidence="16">
    <location>
        <begin position="82"/>
        <end position="99"/>
    </location>
</feature>
<dbReference type="EMBL" id="NMUH01003268">
    <property type="protein sequence ID" value="MQM04704.1"/>
    <property type="molecule type" value="Genomic_DNA"/>
</dbReference>
<dbReference type="OrthoDB" id="40902at2759"/>
<dbReference type="GO" id="GO:0005524">
    <property type="term" value="F:ATP binding"/>
    <property type="evidence" value="ECO:0007669"/>
    <property type="project" value="UniProtKB-UniRule"/>
</dbReference>
<feature type="domain" description="EF-hand" evidence="18">
    <location>
        <begin position="416"/>
        <end position="451"/>
    </location>
</feature>
<dbReference type="Proteomes" id="UP000652761">
    <property type="component" value="Unassembled WGS sequence"/>
</dbReference>
<comment type="catalytic activity">
    <reaction evidence="12">
        <text>L-threonyl-[protein] + ATP = O-phospho-L-threonyl-[protein] + ADP + H(+)</text>
        <dbReference type="Rhea" id="RHEA:46608"/>
        <dbReference type="Rhea" id="RHEA-COMP:11060"/>
        <dbReference type="Rhea" id="RHEA-COMP:11605"/>
        <dbReference type="ChEBI" id="CHEBI:15378"/>
        <dbReference type="ChEBI" id="CHEBI:30013"/>
        <dbReference type="ChEBI" id="CHEBI:30616"/>
        <dbReference type="ChEBI" id="CHEBI:61977"/>
        <dbReference type="ChEBI" id="CHEBI:456216"/>
        <dbReference type="EC" id="2.7.11.1"/>
    </reaction>
</comment>
<comment type="similarity">
    <text evidence="1">Belongs to the protein kinase superfamily. CAMK Ser/Thr protein kinase family. SNF1 subfamily.</text>
</comment>
<protein>
    <recommendedName>
        <fullName evidence="2">non-specific serine/threonine protein kinase</fullName>
        <ecNumber evidence="2">2.7.11.1</ecNumber>
    </recommendedName>
</protein>
<evidence type="ECO:0000256" key="9">
    <source>
        <dbReference type="ARBA" id="ARBA00022837"/>
    </source>
</evidence>
<evidence type="ECO:0000256" key="15">
    <source>
        <dbReference type="PROSITE-ProRule" id="PRU10141"/>
    </source>
</evidence>
<evidence type="ECO:0000256" key="13">
    <source>
        <dbReference type="ARBA" id="ARBA00048679"/>
    </source>
</evidence>
<evidence type="ECO:0000256" key="11">
    <source>
        <dbReference type="ARBA" id="ARBA00024334"/>
    </source>
</evidence>
<keyword evidence="20" id="KW-1185">Reference proteome</keyword>
<evidence type="ECO:0000259" key="18">
    <source>
        <dbReference type="PROSITE" id="PS50222"/>
    </source>
</evidence>
<proteinExistence type="inferred from homology"/>
<comment type="catalytic activity">
    <reaction evidence="13">
        <text>L-seryl-[protein] + ATP = O-phospho-L-seryl-[protein] + ADP + H(+)</text>
        <dbReference type="Rhea" id="RHEA:17989"/>
        <dbReference type="Rhea" id="RHEA-COMP:9863"/>
        <dbReference type="Rhea" id="RHEA-COMP:11604"/>
        <dbReference type="ChEBI" id="CHEBI:15378"/>
        <dbReference type="ChEBI" id="CHEBI:29999"/>
        <dbReference type="ChEBI" id="CHEBI:30616"/>
        <dbReference type="ChEBI" id="CHEBI:83421"/>
        <dbReference type="ChEBI" id="CHEBI:456216"/>
        <dbReference type="EC" id="2.7.11.1"/>
    </reaction>
</comment>
<keyword evidence="8" id="KW-0418">Kinase</keyword>
<dbReference type="Gene3D" id="3.30.200.20">
    <property type="entry name" value="Phosphorylase Kinase, domain 1"/>
    <property type="match status" value="1"/>
</dbReference>